<proteinExistence type="predicted"/>
<feature type="compositionally biased region" description="Low complexity" evidence="1">
    <location>
        <begin position="1"/>
        <end position="15"/>
    </location>
</feature>
<accession>A0A090D737</accession>
<feature type="compositionally biased region" description="Acidic residues" evidence="1">
    <location>
        <begin position="141"/>
        <end position="150"/>
    </location>
</feature>
<dbReference type="EMBL" id="FO904939">
    <property type="protein sequence ID" value="CDP28628.1"/>
    <property type="molecule type" value="Genomic_DNA"/>
</dbReference>
<feature type="compositionally biased region" description="Low complexity" evidence="1">
    <location>
        <begin position="394"/>
        <end position="404"/>
    </location>
</feature>
<feature type="compositionally biased region" description="Polar residues" evidence="1">
    <location>
        <begin position="854"/>
        <end position="871"/>
    </location>
</feature>
<keyword evidence="3" id="KW-1185">Reference proteome</keyword>
<dbReference type="eggNOG" id="ENOG502SYX6">
    <property type="taxonomic scope" value="Eukaryota"/>
</dbReference>
<dbReference type="Proteomes" id="UP000001197">
    <property type="component" value="Chromosome 4"/>
</dbReference>
<feature type="compositionally biased region" description="Polar residues" evidence="1">
    <location>
        <begin position="318"/>
        <end position="331"/>
    </location>
</feature>
<feature type="compositionally biased region" description="Basic and acidic residues" evidence="1">
    <location>
        <begin position="161"/>
        <end position="171"/>
    </location>
</feature>
<feature type="region of interest" description="Disordered" evidence="1">
    <location>
        <begin position="218"/>
        <end position="571"/>
    </location>
</feature>
<evidence type="ECO:0000256" key="1">
    <source>
        <dbReference type="SAM" id="MobiDB-lite"/>
    </source>
</evidence>
<feature type="region of interest" description="Disordered" evidence="1">
    <location>
        <begin position="832"/>
        <end position="919"/>
    </location>
</feature>
<dbReference type="AlphaFoldDB" id="A0A090D737"/>
<organism evidence="2 3">
    <name type="scientific">Podospora anserina (strain S / ATCC MYA-4624 / DSM 980 / FGSC 10383)</name>
    <name type="common">Pleurage anserina</name>
    <dbReference type="NCBI Taxonomy" id="515849"/>
    <lineage>
        <taxon>Eukaryota</taxon>
        <taxon>Fungi</taxon>
        <taxon>Dikarya</taxon>
        <taxon>Ascomycota</taxon>
        <taxon>Pezizomycotina</taxon>
        <taxon>Sordariomycetes</taxon>
        <taxon>Sordariomycetidae</taxon>
        <taxon>Sordariales</taxon>
        <taxon>Podosporaceae</taxon>
        <taxon>Podospora</taxon>
        <taxon>Podospora anserina</taxon>
    </lineage>
</organism>
<reference evidence="3" key="2">
    <citation type="journal article" date="2014" name="Genetics">
        <title>Maintaining two mating types: Structure of the mating type locus and its role in heterokaryosis in Podospora anserina.</title>
        <authorList>
            <person name="Grognet P."/>
            <person name="Bidard F."/>
            <person name="Kuchly C."/>
            <person name="Tong L.C.H."/>
            <person name="Coppin E."/>
            <person name="Benkhali J.A."/>
            <person name="Couloux A."/>
            <person name="Wincker P."/>
            <person name="Debuchy R."/>
            <person name="Silar P."/>
        </authorList>
    </citation>
    <scope>GENOME REANNOTATION</scope>
    <source>
        <strain evidence="3">S / ATCC MYA-4624 / DSM 980 / FGSC 10383</strain>
    </source>
</reference>
<feature type="region of interest" description="Disordered" evidence="1">
    <location>
        <begin position="1"/>
        <end position="51"/>
    </location>
</feature>
<reference evidence="2 3" key="1">
    <citation type="journal article" date="2008" name="Genome Biol.">
        <title>The genome sequence of the model ascomycete fungus Podospora anserina.</title>
        <authorList>
            <person name="Espagne E."/>
            <person name="Lespinet O."/>
            <person name="Malagnac F."/>
            <person name="Da Silva C."/>
            <person name="Jaillon O."/>
            <person name="Porcel B.M."/>
            <person name="Couloux A."/>
            <person name="Aury J.-M."/>
            <person name="Segurens B."/>
            <person name="Poulain J."/>
            <person name="Anthouard V."/>
            <person name="Grossetete S."/>
            <person name="Khalili H."/>
            <person name="Coppin E."/>
            <person name="Dequard-Chablat M."/>
            <person name="Picard M."/>
            <person name="Contamine V."/>
            <person name="Arnaise S."/>
            <person name="Bourdais A."/>
            <person name="Berteaux-Lecellier V."/>
            <person name="Gautheret D."/>
            <person name="de Vries R.P."/>
            <person name="Battaglia E."/>
            <person name="Coutinho P.M."/>
            <person name="Danchin E.G.J."/>
            <person name="Henrissat B."/>
            <person name="El Khoury R."/>
            <person name="Sainsard-Chanet A."/>
            <person name="Boivin A."/>
            <person name="Pinan-Lucarre B."/>
            <person name="Sellem C.H."/>
            <person name="Debuchy R."/>
            <person name="Wincker P."/>
            <person name="Weissenbach J."/>
            <person name="Silar P."/>
        </authorList>
    </citation>
    <scope>NUCLEOTIDE SEQUENCE [LARGE SCALE GENOMIC DNA]</scope>
    <source>
        <strain evidence="3">S / ATCC MYA-4624 / DSM 980 / FGSC 10383</strain>
    </source>
</reference>
<protein>
    <submittedName>
        <fullName evidence="2">Uncharacterized protein</fullName>
    </submittedName>
</protein>
<feature type="compositionally biased region" description="Polar residues" evidence="1">
    <location>
        <begin position="174"/>
        <end position="184"/>
    </location>
</feature>
<feature type="region of interest" description="Disordered" evidence="1">
    <location>
        <begin position="64"/>
        <end position="202"/>
    </location>
</feature>
<evidence type="ECO:0000313" key="3">
    <source>
        <dbReference type="Proteomes" id="UP000001197"/>
    </source>
</evidence>
<feature type="compositionally biased region" description="Low complexity" evidence="1">
    <location>
        <begin position="117"/>
        <end position="127"/>
    </location>
</feature>
<feature type="compositionally biased region" description="Polar residues" evidence="1">
    <location>
        <begin position="562"/>
        <end position="571"/>
    </location>
</feature>
<feature type="compositionally biased region" description="Polar residues" evidence="1">
    <location>
        <begin position="880"/>
        <end position="904"/>
    </location>
</feature>
<feature type="compositionally biased region" description="Polar residues" evidence="1">
    <location>
        <begin position="495"/>
        <end position="512"/>
    </location>
</feature>
<feature type="compositionally biased region" description="Acidic residues" evidence="1">
    <location>
        <begin position="765"/>
        <end position="782"/>
    </location>
</feature>
<feature type="compositionally biased region" description="Polar residues" evidence="1">
    <location>
        <begin position="352"/>
        <end position="367"/>
    </location>
</feature>
<evidence type="ECO:0000313" key="2">
    <source>
        <dbReference type="EMBL" id="CDP28628.1"/>
    </source>
</evidence>
<feature type="compositionally biased region" description="Basic and acidic residues" evidence="1">
    <location>
        <begin position="128"/>
        <end position="140"/>
    </location>
</feature>
<dbReference type="InParanoid" id="A0A090D737"/>
<feature type="compositionally biased region" description="Basic residues" evidence="1">
    <location>
        <begin position="91"/>
        <end position="105"/>
    </location>
</feature>
<name>A0A090D737_PODAN</name>
<feature type="region of interest" description="Disordered" evidence="1">
    <location>
        <begin position="765"/>
        <end position="789"/>
    </location>
</feature>
<sequence length="979" mass="107690">MPAQTRARATPAAPASGVYESTPTARQVQFPPRRRNVRTYGRTSTPTGMSRLLRQQTLTQLDYVQQTPSPADLRVEDEEDELPRTVPRAAPKPKKQKQTRGKRRKTLGDAPSSTLHTQTMTQMYSMTTKEEQDNELRIENSQDEGDEDELGLPQLPSASIMKKERSPEKKATRTALSDPQTPSTKRIKVNLDEVPSSQPTPFTPMLAKYTLGSVLSPLQDKSTNVDAPAPTVESVTKRPRDLVIEDSFSPGGGLPSSSSMLERTPEQARSSQKRKRQPLAEISLPSMELGHDDSSTTEPTPTKKSCREIPDSDDELASISSTPFQTPQKYQGTVGEAGSGLKLRYSGGVPSSGLSNKENRTPRSGQKNSRDSATSDDEAPGTPTPPDKRVTRLSSQKRPTTQRSSQRRMSQRSASKTPIPQSKASAPVEQAQDDDSTASEDGLSELSCTPPKPSSPKAKTPTPRHNKEPNVLRSILRKTAERAAHTSPAKGEGGNTTPQFLTSESSTDQGPTTPTPIRKTVQIQLPPPPSASLGQSSEGQPLQEDDEEEELEVYKETPQKVYPQTCSPTPNRAAQRMTQARSQFWSQGWESQRVPMSVIRSLGPQTDRTDIVISIDPDTLEDITKGRRDHEFREYKFPPTVLRVWMFATHPVEEVKYMAVLGPPKQPGEIDEESGYNGNAEFNAGETKFKWAYELVQVYRLNNPVPLEDMEEHGMGKGAPVRWHYLPPTAVGQLMANLRNALFLEPGQEAPEAEQFLRDGYQAVEEVEEEEEEEEGDEEEETQGTTGVAVSQQLEQQLRSDIIQSTQMVKTKSVSVLEEDDDLEYLNDDTVIPASPEQTLPPMPVTDFARPSAPRSSQRIRNQQRPSTPSTVCRVEKTRNTVGLSQATTASNYSSPATSPQKSMGASVPRPHMPGSSELSLPDLVVEMDDDGETQLPVPRGIIASSSQVFGTAQASLDLGIGAENVRRPPSVIYDSDKE</sequence>